<dbReference type="GO" id="GO:0005829">
    <property type="term" value="C:cytosol"/>
    <property type="evidence" value="ECO:0007669"/>
    <property type="project" value="TreeGrafter"/>
</dbReference>
<dbReference type="InterPro" id="IPR029052">
    <property type="entry name" value="Metallo-depent_PP-like"/>
</dbReference>
<keyword evidence="4" id="KW-1185">Reference proteome</keyword>
<dbReference type="SUPFAM" id="SSF55816">
    <property type="entry name" value="5'-nucleotidase (syn. UDP-sugar hydrolase), C-terminal domain"/>
    <property type="match status" value="1"/>
</dbReference>
<organism evidence="3 4">
    <name type="scientific">Phakopsora pachyrhizi</name>
    <name type="common">Asian soybean rust disease fungus</name>
    <dbReference type="NCBI Taxonomy" id="170000"/>
    <lineage>
        <taxon>Eukaryota</taxon>
        <taxon>Fungi</taxon>
        <taxon>Dikarya</taxon>
        <taxon>Basidiomycota</taxon>
        <taxon>Pucciniomycotina</taxon>
        <taxon>Pucciniomycetes</taxon>
        <taxon>Pucciniales</taxon>
        <taxon>Phakopsoraceae</taxon>
        <taxon>Phakopsora</taxon>
    </lineage>
</organism>
<dbReference type="InterPro" id="IPR014485">
    <property type="entry name" value="Pesterase_C1039"/>
</dbReference>
<dbReference type="Proteomes" id="UP001153365">
    <property type="component" value="Unassembled WGS sequence"/>
</dbReference>
<gene>
    <name evidence="3" type="ORF">PPACK8108_LOCUS10240</name>
</gene>
<accession>A0AAV0B1H5</accession>
<evidence type="ECO:0000259" key="1">
    <source>
        <dbReference type="Pfam" id="PF00149"/>
    </source>
</evidence>
<protein>
    <submittedName>
        <fullName evidence="3">Metallo-dependent phosphatase-like protein</fullName>
    </submittedName>
</protein>
<dbReference type="Gene3D" id="3.90.780.10">
    <property type="entry name" value="5'-Nucleotidase, C-terminal domain"/>
    <property type="match status" value="2"/>
</dbReference>
<dbReference type="EMBL" id="CALTRL010002281">
    <property type="protein sequence ID" value="CAH7675255.1"/>
    <property type="molecule type" value="Genomic_DNA"/>
</dbReference>
<dbReference type="FunFam" id="3.60.21.10:FF:000043">
    <property type="entry name" value="Ser/Thr protein phosphatase family"/>
    <property type="match status" value="1"/>
</dbReference>
<dbReference type="GO" id="GO:0009166">
    <property type="term" value="P:nucleotide catabolic process"/>
    <property type="evidence" value="ECO:0007669"/>
    <property type="project" value="InterPro"/>
</dbReference>
<dbReference type="Pfam" id="PF00149">
    <property type="entry name" value="Metallophos"/>
    <property type="match status" value="1"/>
</dbReference>
<proteinExistence type="predicted"/>
<evidence type="ECO:0000313" key="3">
    <source>
        <dbReference type="EMBL" id="CAH7675255.1"/>
    </source>
</evidence>
<dbReference type="PANTHER" id="PTHR11575:SF22">
    <property type="entry name" value="ADL392WP"/>
    <property type="match status" value="1"/>
</dbReference>
<evidence type="ECO:0000259" key="2">
    <source>
        <dbReference type="Pfam" id="PF21953"/>
    </source>
</evidence>
<dbReference type="Gene3D" id="3.60.21.10">
    <property type="match status" value="1"/>
</dbReference>
<dbReference type="InterPro" id="IPR041823">
    <property type="entry name" value="YHR202W_N"/>
</dbReference>
<dbReference type="InterPro" id="IPR053828">
    <property type="entry name" value="Nucleosidase_C"/>
</dbReference>
<reference evidence="3" key="1">
    <citation type="submission" date="2022-06" db="EMBL/GenBank/DDBJ databases">
        <authorList>
            <consortium name="SYNGENTA / RWTH Aachen University"/>
        </authorList>
    </citation>
    <scope>NUCLEOTIDE SEQUENCE</scope>
</reference>
<dbReference type="GO" id="GO:0016787">
    <property type="term" value="F:hydrolase activity"/>
    <property type="evidence" value="ECO:0007669"/>
    <property type="project" value="InterPro"/>
</dbReference>
<dbReference type="InterPro" id="IPR006179">
    <property type="entry name" value="5_nucleotidase/apyrase"/>
</dbReference>
<sequence>MARSVLKFKDYLQLAIVLLTIYQSILCVGSNVRNHIHRRHQPSASDPKASPTRPLEWGDLNIIHTTDSHVCLIGHLKDEEPEPSYSADFGDFHSFVMRMKEKARRKNVDLLVIDTGDLHDGNGLSDAEPLIHPGTPRGRSCNNFFTRVPYDILTIGNHELYQTDIAQDMHNSAPNWNGSYLTSNVNITTSGKSVPIGSRYRKFTTAQGRRITAFGIIFHFTSNANGTIVQPPSELVKESWFQEAIIDQPDVFLLTGHMGISDPDWQIVFDSIRGLHPKVPIIILGGHLHIRDCRQLDNRSMSLASGRYMETVGWMSLSGLGSLNSEVNFTRRYLDNNRATYAFHAGNAFDTPEGVKMTKDISDKAVEFNLTYRFGVAPQSYFVNRVPSTEPNSLVSLLTGPEGVMRTVITNKERTTPPYFVVNTGANRFDIFAGDFTMNDQFITMPFENKFVYVADVPRKTAEEILFAINAGDIALSRRQNFSESFLKGDVNKDEHYHSGGDVEEFYKSWLRFQRETHLMEKIRLQTDFSKRGSQPYLSINEKVTGDNDENREDNLISFGYVTKDQCSGKGDDTIHEALPVHEPESYVASALPQNTSTVDLVFYKFIQKFVLVALNKIEPKGKGERRYTEEDVKEYSNIKSNEMIGIYATLKWS</sequence>
<dbReference type="AlphaFoldDB" id="A0AAV0B1H5"/>
<dbReference type="GO" id="GO:0005576">
    <property type="term" value="C:extracellular region"/>
    <property type="evidence" value="ECO:0007669"/>
    <property type="project" value="UniProtKB-ARBA"/>
</dbReference>
<feature type="domain" description="Calcineurin-like phosphoesterase" evidence="1">
    <location>
        <begin position="61"/>
        <end position="290"/>
    </location>
</feature>
<dbReference type="CDD" id="cd07407">
    <property type="entry name" value="MPP_YHR202W_N"/>
    <property type="match status" value="1"/>
</dbReference>
<feature type="domain" description="Putative 5'-nucleotidase C-terminal" evidence="2">
    <location>
        <begin position="380"/>
        <end position="612"/>
    </location>
</feature>
<dbReference type="InterPro" id="IPR004843">
    <property type="entry name" value="Calcineurin-like_PHP"/>
</dbReference>
<dbReference type="Pfam" id="PF21953">
    <property type="entry name" value="NadN_nucleosid_C"/>
    <property type="match status" value="1"/>
</dbReference>
<dbReference type="PIRSF" id="PIRSF017316">
    <property type="entry name" value="Pesterase_C1039"/>
    <property type="match status" value="1"/>
</dbReference>
<evidence type="ECO:0000313" key="4">
    <source>
        <dbReference type="Proteomes" id="UP001153365"/>
    </source>
</evidence>
<name>A0AAV0B1H5_PHAPC</name>
<dbReference type="PANTHER" id="PTHR11575">
    <property type="entry name" value="5'-NUCLEOTIDASE-RELATED"/>
    <property type="match status" value="1"/>
</dbReference>
<dbReference type="SUPFAM" id="SSF56300">
    <property type="entry name" value="Metallo-dependent phosphatases"/>
    <property type="match status" value="1"/>
</dbReference>
<comment type="caution">
    <text evidence="3">The sequence shown here is derived from an EMBL/GenBank/DDBJ whole genome shotgun (WGS) entry which is preliminary data.</text>
</comment>
<dbReference type="InterPro" id="IPR036907">
    <property type="entry name" value="5'-Nucleotdase_C_sf"/>
</dbReference>